<dbReference type="GO" id="GO:0005975">
    <property type="term" value="P:carbohydrate metabolic process"/>
    <property type="evidence" value="ECO:0007669"/>
    <property type="project" value="InterPro"/>
</dbReference>
<accession>A0A060BL36</accession>
<dbReference type="SUPFAM" id="SSF48208">
    <property type="entry name" value="Six-hairpin glycosidases"/>
    <property type="match status" value="1"/>
</dbReference>
<feature type="region of interest" description="Disordered" evidence="1">
    <location>
        <begin position="1"/>
        <end position="35"/>
    </location>
</feature>
<dbReference type="InterPro" id="IPR012341">
    <property type="entry name" value="6hp_glycosidase-like_sf"/>
</dbReference>
<protein>
    <submittedName>
        <fullName evidence="2">CAZy families GH8 protein</fullName>
    </submittedName>
</protein>
<feature type="non-terminal residue" evidence="2">
    <location>
        <position position="88"/>
    </location>
</feature>
<sequence>AHGLAPEARPDGAPWSTCPTGSSGDAGPRPADPATDWTWIGSEGLALIETAQFGPRMMPPEWLSLRDGLDPAEGFAADFSYNALRIPL</sequence>
<organism evidence="2">
    <name type="scientific">uncultured Rhizobium sp</name>
    <dbReference type="NCBI Taxonomy" id="155567"/>
    <lineage>
        <taxon>Bacteria</taxon>
        <taxon>Pseudomonadati</taxon>
        <taxon>Pseudomonadota</taxon>
        <taxon>Alphaproteobacteria</taxon>
        <taxon>Hyphomicrobiales</taxon>
        <taxon>Rhizobiaceae</taxon>
        <taxon>Rhizobium/Agrobacterium group</taxon>
        <taxon>Rhizobium</taxon>
        <taxon>environmental samples</taxon>
    </lineage>
</organism>
<reference evidence="2" key="1">
    <citation type="journal article" date="2013" name="Environ. Microbiol.">
        <title>Seasonally variable intestinal metagenomes of the red palm weevil (Rhynchophorus ferrugineus).</title>
        <authorList>
            <person name="Jia S."/>
            <person name="Zhang X."/>
            <person name="Zhang G."/>
            <person name="Yin A."/>
            <person name="Zhang S."/>
            <person name="Li F."/>
            <person name="Wang L."/>
            <person name="Zhao D."/>
            <person name="Yun Q."/>
            <person name="Tala"/>
            <person name="Wang J."/>
            <person name="Sun G."/>
            <person name="Baabdullah M."/>
            <person name="Yu X."/>
            <person name="Hu S."/>
            <person name="Al-Mssallem I.S."/>
            <person name="Yu J."/>
        </authorList>
    </citation>
    <scope>NUCLEOTIDE SEQUENCE</scope>
</reference>
<dbReference type="EMBL" id="KF117640">
    <property type="protein sequence ID" value="AIA84898.1"/>
    <property type="molecule type" value="Genomic_DNA"/>
</dbReference>
<evidence type="ECO:0000256" key="1">
    <source>
        <dbReference type="SAM" id="MobiDB-lite"/>
    </source>
</evidence>
<evidence type="ECO:0000313" key="2">
    <source>
        <dbReference type="EMBL" id="AIA84898.1"/>
    </source>
</evidence>
<name>A0A060BL36_9HYPH</name>
<proteinExistence type="predicted"/>
<feature type="non-terminal residue" evidence="2">
    <location>
        <position position="1"/>
    </location>
</feature>
<dbReference type="Gene3D" id="1.50.10.10">
    <property type="match status" value="1"/>
</dbReference>
<dbReference type="InterPro" id="IPR008928">
    <property type="entry name" value="6-hairpin_glycosidase_sf"/>
</dbReference>
<dbReference type="AlphaFoldDB" id="A0A060BL36"/>